<organism evidence="2 3">
    <name type="scientific">Stylonychia lemnae</name>
    <name type="common">Ciliate</name>
    <dbReference type="NCBI Taxonomy" id="5949"/>
    <lineage>
        <taxon>Eukaryota</taxon>
        <taxon>Sar</taxon>
        <taxon>Alveolata</taxon>
        <taxon>Ciliophora</taxon>
        <taxon>Intramacronucleata</taxon>
        <taxon>Spirotrichea</taxon>
        <taxon>Stichotrichia</taxon>
        <taxon>Sporadotrichida</taxon>
        <taxon>Oxytrichidae</taxon>
        <taxon>Stylonychinae</taxon>
        <taxon>Stylonychia</taxon>
    </lineage>
</organism>
<dbReference type="AlphaFoldDB" id="A0A078AFG7"/>
<name>A0A078AFG7_STYLE</name>
<dbReference type="Proteomes" id="UP000039865">
    <property type="component" value="Unassembled WGS sequence"/>
</dbReference>
<protein>
    <submittedName>
        <fullName evidence="2">Membrane protein</fullName>
    </submittedName>
</protein>
<keyword evidence="1" id="KW-0812">Transmembrane</keyword>
<feature type="transmembrane region" description="Helical" evidence="1">
    <location>
        <begin position="43"/>
        <end position="61"/>
    </location>
</feature>
<dbReference type="GO" id="GO:0016020">
    <property type="term" value="C:membrane"/>
    <property type="evidence" value="ECO:0007669"/>
    <property type="project" value="TreeGrafter"/>
</dbReference>
<keyword evidence="1" id="KW-0472">Membrane</keyword>
<dbReference type="PROSITE" id="PS50244">
    <property type="entry name" value="S5A_REDUCTASE"/>
    <property type="match status" value="1"/>
</dbReference>
<proteinExistence type="predicted"/>
<dbReference type="EMBL" id="CCKQ01009448">
    <property type="protein sequence ID" value="CDW80930.1"/>
    <property type="molecule type" value="Genomic_DNA"/>
</dbReference>
<dbReference type="InParanoid" id="A0A078AFG7"/>
<feature type="transmembrane region" description="Helical" evidence="1">
    <location>
        <begin position="109"/>
        <end position="137"/>
    </location>
</feature>
<evidence type="ECO:0000313" key="2">
    <source>
        <dbReference type="EMBL" id="CDW80930.1"/>
    </source>
</evidence>
<dbReference type="PANTHER" id="PTHR32251">
    <property type="entry name" value="3-OXO-5-ALPHA-STEROID 4-DEHYDROGENASE"/>
    <property type="match status" value="1"/>
</dbReference>
<dbReference type="OMA" id="THYTYSQ"/>
<feature type="transmembrane region" description="Helical" evidence="1">
    <location>
        <begin position="149"/>
        <end position="168"/>
    </location>
</feature>
<reference evidence="2 3" key="1">
    <citation type="submission" date="2014-06" db="EMBL/GenBank/DDBJ databases">
        <authorList>
            <person name="Swart Estienne"/>
        </authorList>
    </citation>
    <scope>NUCLEOTIDE SEQUENCE [LARGE SCALE GENOMIC DNA]</scope>
    <source>
        <strain evidence="2 3">130c</strain>
    </source>
</reference>
<sequence>MNFPTTLSEEDRLYRAPWFTVLACNVILYIIAQRIKDNGIVDISWGLVFLMPNLAILTINYNLNMRTYLVTSMITVWAIRMALSNGLRHNGEDWRYAEMRQNWMKKGKCFYYVAAFVFIYFTQTIFQCLMCCSSFYINAFSPDIKEYEILDYIGAGVWFIGFLIELVADLQLQIFRRNPINKGKLLTTGLWKFSRHPNYFGEALLWWGIYIIACTIKMGWITVFSPVILTFLLRFVSGVPLLENKYKERQDFKNYVKQTNCFILWIPSKVETVVEEFSLNSTRSLQMLKEIDLEREEVKSISSNEDEFVKKKPSVAIRPIIV</sequence>
<keyword evidence="1" id="KW-1133">Transmembrane helix</keyword>
<feature type="transmembrane region" description="Helical" evidence="1">
    <location>
        <begin position="12"/>
        <end position="31"/>
    </location>
</feature>
<dbReference type="Gene3D" id="1.20.120.1630">
    <property type="match status" value="1"/>
</dbReference>
<gene>
    <name evidence="2" type="primary">Contig4481.g4781</name>
    <name evidence="2" type="ORF">STYLEM_9936</name>
</gene>
<keyword evidence="3" id="KW-1185">Reference proteome</keyword>
<dbReference type="InterPro" id="IPR010721">
    <property type="entry name" value="UstE-like"/>
</dbReference>
<dbReference type="PANTHER" id="PTHR32251:SF17">
    <property type="entry name" value="STEROID 5-ALPHA REDUCTASE C-TERMINAL DOMAIN-CONTAINING PROTEIN"/>
    <property type="match status" value="1"/>
</dbReference>
<feature type="transmembrane region" description="Helical" evidence="1">
    <location>
        <begin position="199"/>
        <end position="218"/>
    </location>
</feature>
<dbReference type="Pfam" id="PF06966">
    <property type="entry name" value="DUF1295"/>
    <property type="match status" value="1"/>
</dbReference>
<evidence type="ECO:0000256" key="1">
    <source>
        <dbReference type="SAM" id="Phobius"/>
    </source>
</evidence>
<dbReference type="OrthoDB" id="201504at2759"/>
<evidence type="ECO:0000313" key="3">
    <source>
        <dbReference type="Proteomes" id="UP000039865"/>
    </source>
</evidence>
<accession>A0A078AFG7</accession>